<dbReference type="EMBL" id="SRSC01000005">
    <property type="protein sequence ID" value="TGU70339.1"/>
    <property type="molecule type" value="Genomic_DNA"/>
</dbReference>
<feature type="chain" id="PRO_5020516809" evidence="5">
    <location>
        <begin position="24"/>
        <end position="274"/>
    </location>
</feature>
<dbReference type="PANTHER" id="PTHR30085">
    <property type="entry name" value="AMINO ACID ABC TRANSPORTER PERMEASE"/>
    <property type="match status" value="1"/>
</dbReference>
<evidence type="ECO:0000313" key="9">
    <source>
        <dbReference type="Proteomes" id="UP000306416"/>
    </source>
</evidence>
<comment type="caution">
    <text evidence="8">The sequence shown here is derived from an EMBL/GenBank/DDBJ whole genome shotgun (WGS) entry which is preliminary data.</text>
</comment>
<evidence type="ECO:0000259" key="7">
    <source>
        <dbReference type="SMART" id="SM00079"/>
    </source>
</evidence>
<dbReference type="RefSeq" id="WP_135872802.1">
    <property type="nucleotide sequence ID" value="NZ_SRSC01000005.1"/>
</dbReference>
<accession>A0A4S1CAL0</accession>
<dbReference type="SMART" id="SM00062">
    <property type="entry name" value="PBPb"/>
    <property type="match status" value="1"/>
</dbReference>
<dbReference type="GO" id="GO:0016020">
    <property type="term" value="C:membrane"/>
    <property type="evidence" value="ECO:0007669"/>
    <property type="project" value="InterPro"/>
</dbReference>
<dbReference type="Gene3D" id="3.40.190.10">
    <property type="entry name" value="Periplasmic binding protein-like II"/>
    <property type="match status" value="2"/>
</dbReference>
<evidence type="ECO:0000313" key="8">
    <source>
        <dbReference type="EMBL" id="TGU70339.1"/>
    </source>
</evidence>
<name>A0A4S1CAL0_9BACT</name>
<evidence type="ECO:0000256" key="4">
    <source>
        <dbReference type="RuleBase" id="RU003744"/>
    </source>
</evidence>
<organism evidence="8 9">
    <name type="scientific">Geomonas terrae</name>
    <dbReference type="NCBI Taxonomy" id="2562681"/>
    <lineage>
        <taxon>Bacteria</taxon>
        <taxon>Pseudomonadati</taxon>
        <taxon>Thermodesulfobacteriota</taxon>
        <taxon>Desulfuromonadia</taxon>
        <taxon>Geobacterales</taxon>
        <taxon>Geobacteraceae</taxon>
        <taxon>Geomonas</taxon>
    </lineage>
</organism>
<keyword evidence="2" id="KW-0813">Transport</keyword>
<dbReference type="Proteomes" id="UP000306416">
    <property type="component" value="Unassembled WGS sequence"/>
</dbReference>
<evidence type="ECO:0000256" key="5">
    <source>
        <dbReference type="SAM" id="SignalP"/>
    </source>
</evidence>
<keyword evidence="3 5" id="KW-0732">Signal</keyword>
<dbReference type="InterPro" id="IPR018313">
    <property type="entry name" value="SBP_3_CS"/>
</dbReference>
<dbReference type="PANTHER" id="PTHR30085:SF6">
    <property type="entry name" value="ABC TRANSPORTER GLUTAMINE-BINDING PROTEIN GLNH"/>
    <property type="match status" value="1"/>
</dbReference>
<gene>
    <name evidence="8" type="ORF">E4633_19320</name>
</gene>
<dbReference type="PROSITE" id="PS01039">
    <property type="entry name" value="SBP_BACTERIAL_3"/>
    <property type="match status" value="1"/>
</dbReference>
<evidence type="ECO:0000259" key="6">
    <source>
        <dbReference type="SMART" id="SM00062"/>
    </source>
</evidence>
<dbReference type="CDD" id="cd13689">
    <property type="entry name" value="PBP2_BsGlnH"/>
    <property type="match status" value="1"/>
</dbReference>
<feature type="signal peptide" evidence="5">
    <location>
        <begin position="1"/>
        <end position="23"/>
    </location>
</feature>
<evidence type="ECO:0000256" key="1">
    <source>
        <dbReference type="ARBA" id="ARBA00010333"/>
    </source>
</evidence>
<dbReference type="GO" id="GO:0015276">
    <property type="term" value="F:ligand-gated monoatomic ion channel activity"/>
    <property type="evidence" value="ECO:0007669"/>
    <property type="project" value="InterPro"/>
</dbReference>
<keyword evidence="9" id="KW-1185">Reference proteome</keyword>
<feature type="domain" description="Solute-binding protein family 3/N-terminal" evidence="6">
    <location>
        <begin position="38"/>
        <end position="259"/>
    </location>
</feature>
<evidence type="ECO:0000256" key="2">
    <source>
        <dbReference type="ARBA" id="ARBA00022448"/>
    </source>
</evidence>
<dbReference type="GO" id="GO:0006865">
    <property type="term" value="P:amino acid transport"/>
    <property type="evidence" value="ECO:0007669"/>
    <property type="project" value="TreeGrafter"/>
</dbReference>
<dbReference type="GO" id="GO:0005576">
    <property type="term" value="C:extracellular region"/>
    <property type="evidence" value="ECO:0007669"/>
    <property type="project" value="TreeGrafter"/>
</dbReference>
<dbReference type="SMART" id="SM00079">
    <property type="entry name" value="PBPe"/>
    <property type="match status" value="1"/>
</dbReference>
<dbReference type="InterPro" id="IPR001638">
    <property type="entry name" value="Solute-binding_3/MltF_N"/>
</dbReference>
<sequence length="274" mass="29486">MKRLAAVVIGLAALMGTFGKAIAAAPADTLAEVKKKGVLVAGVKDSLPPFGYVDEKSREIVGYDVDFVKAIAKKLGVKVELKPVTSASRMPQLMEGNIDIIAATMTKNPERAKQIGFSHTYFATGQKFITVKGKVKSLKDLAGKKIGTAKGSTSEQNVKTAIPTATVLSFDDYPQAFLALQQGKVAAVTTDEAILAGILAKAPNKAKFEIPNVQISTEPYGLGMRKEDAKFIAFVNKTIIEMEKSGEAKRIFEKWFGKGTPFALKRTFKIVADK</sequence>
<dbReference type="InterPro" id="IPR051455">
    <property type="entry name" value="Bact_solute-bind_prot3"/>
</dbReference>
<reference evidence="8 9" key="1">
    <citation type="submission" date="2019-04" db="EMBL/GenBank/DDBJ databases">
        <title>Geobacter oryzae sp. nov., ferric-reducing bacteria isolated from paddy soil.</title>
        <authorList>
            <person name="Xu Z."/>
            <person name="Masuda Y."/>
            <person name="Itoh H."/>
            <person name="Senoo K."/>
        </authorList>
    </citation>
    <scope>NUCLEOTIDE SEQUENCE [LARGE SCALE GENOMIC DNA]</scope>
    <source>
        <strain evidence="8 9">Red111</strain>
    </source>
</reference>
<dbReference type="Pfam" id="PF00497">
    <property type="entry name" value="SBP_bac_3"/>
    <property type="match status" value="1"/>
</dbReference>
<evidence type="ECO:0000256" key="3">
    <source>
        <dbReference type="ARBA" id="ARBA00022729"/>
    </source>
</evidence>
<dbReference type="AlphaFoldDB" id="A0A4S1CAL0"/>
<protein>
    <submittedName>
        <fullName evidence="8">Transporter substrate-binding domain-containing protein</fullName>
    </submittedName>
</protein>
<feature type="domain" description="Ionotropic glutamate receptor C-terminal" evidence="7">
    <location>
        <begin position="38"/>
        <end position="258"/>
    </location>
</feature>
<dbReference type="SUPFAM" id="SSF53850">
    <property type="entry name" value="Periplasmic binding protein-like II"/>
    <property type="match status" value="1"/>
</dbReference>
<dbReference type="GO" id="GO:0030288">
    <property type="term" value="C:outer membrane-bounded periplasmic space"/>
    <property type="evidence" value="ECO:0007669"/>
    <property type="project" value="TreeGrafter"/>
</dbReference>
<dbReference type="InterPro" id="IPR001320">
    <property type="entry name" value="Iontro_rcpt_C"/>
</dbReference>
<comment type="similarity">
    <text evidence="1 4">Belongs to the bacterial solute-binding protein 3 family.</text>
</comment>
<proteinExistence type="inferred from homology"/>